<keyword evidence="1" id="KW-0812">Transmembrane</keyword>
<dbReference type="eggNOG" id="ENOG502ZQ5P">
    <property type="taxonomic scope" value="Bacteria"/>
</dbReference>
<dbReference type="RefSeq" id="WP_038585976.1">
    <property type="nucleotide sequence ID" value="NZ_HG938353.1"/>
</dbReference>
<dbReference type="PATRIC" id="fig|1028800.3.peg.1398"/>
<accession>A0A068SNY2</accession>
<reference evidence="3" key="1">
    <citation type="journal article" date="2014" name="BMC Genomics">
        <title>Genome sequencing of two Neorhizobium galegae strains reveals a noeT gene responsible for the unusual acetylation of the nodulation factors.</title>
        <authorList>
            <person name="Osterman J."/>
            <person name="Marsh J."/>
            <person name="Laine P.K."/>
            <person name="Zeng Z."/>
            <person name="Alatalo E."/>
            <person name="Sullivan J.T."/>
            <person name="Young J.P."/>
            <person name="Thomas-Oates J."/>
            <person name="Paulin L."/>
            <person name="Lindstrom K."/>
        </authorList>
    </citation>
    <scope>NUCLEOTIDE SEQUENCE [LARGE SCALE GENOMIC DNA]</scope>
    <source>
        <strain evidence="3">HAMBI 540</strain>
    </source>
</reference>
<dbReference type="AlphaFoldDB" id="A0A068SNY2"/>
<keyword evidence="3" id="KW-1185">Reference proteome</keyword>
<proteinExistence type="predicted"/>
<evidence type="ECO:0000313" key="2">
    <source>
        <dbReference type="EMBL" id="CDN47564.1"/>
    </source>
</evidence>
<keyword evidence="1" id="KW-0472">Membrane</keyword>
<dbReference type="GeneID" id="24255555"/>
<gene>
    <name evidence="2" type="ORF">RG540_CH13840</name>
</gene>
<dbReference type="KEGG" id="ngg:RG540_CH13840"/>
<protein>
    <submittedName>
        <fullName evidence="2">Uncharacterized protein</fullName>
    </submittedName>
</protein>
<dbReference type="HOGENOM" id="CLU_2826694_0_0_5"/>
<sequence>MADVFAWVVANSSELLNIVFAVLALAALIVKLTPTPKDDAVLAKAYKVAEVLASVLAKKPEVKAKT</sequence>
<dbReference type="Proteomes" id="UP000028181">
    <property type="component" value="Chromosome I"/>
</dbReference>
<dbReference type="EMBL" id="HG938353">
    <property type="protein sequence ID" value="CDN47564.1"/>
    <property type="molecule type" value="Genomic_DNA"/>
</dbReference>
<keyword evidence="1" id="KW-1133">Transmembrane helix</keyword>
<evidence type="ECO:0000256" key="1">
    <source>
        <dbReference type="SAM" id="Phobius"/>
    </source>
</evidence>
<feature type="transmembrane region" description="Helical" evidence="1">
    <location>
        <begin position="15"/>
        <end position="34"/>
    </location>
</feature>
<name>A0A068SNY2_NEOGA</name>
<organism evidence="2 3">
    <name type="scientific">Neorhizobium galegae bv. orientalis str. HAMBI 540</name>
    <dbReference type="NCBI Taxonomy" id="1028800"/>
    <lineage>
        <taxon>Bacteria</taxon>
        <taxon>Pseudomonadati</taxon>
        <taxon>Pseudomonadota</taxon>
        <taxon>Alphaproteobacteria</taxon>
        <taxon>Hyphomicrobiales</taxon>
        <taxon>Rhizobiaceae</taxon>
        <taxon>Rhizobium/Agrobacterium group</taxon>
        <taxon>Neorhizobium</taxon>
    </lineage>
</organism>
<evidence type="ECO:0000313" key="3">
    <source>
        <dbReference type="Proteomes" id="UP000028181"/>
    </source>
</evidence>